<evidence type="ECO:0000256" key="2">
    <source>
        <dbReference type="SAM" id="SignalP"/>
    </source>
</evidence>
<feature type="signal peptide" evidence="2">
    <location>
        <begin position="1"/>
        <end position="17"/>
    </location>
</feature>
<evidence type="ECO:0000313" key="3">
    <source>
        <dbReference type="EMBL" id="KAF4450604.1"/>
    </source>
</evidence>
<name>A0A8H4KJ25_9HYPO</name>
<dbReference type="AlphaFoldDB" id="A0A8H4KJ25"/>
<proteinExistence type="predicted"/>
<dbReference type="OrthoDB" id="4941431at2759"/>
<gene>
    <name evidence="3" type="ORF">F53441_6265</name>
</gene>
<dbReference type="EMBL" id="JAADJG010000244">
    <property type="protein sequence ID" value="KAF4450604.1"/>
    <property type="molecule type" value="Genomic_DNA"/>
</dbReference>
<sequence>MKFSTLFVLASAAFATAAPGLVSVSQERTALNETAPARGEDGRAELLQPGREAGREGDRREDREGARGGQGAGRGGRQDLDLLRGGLAFSQVDLNYLLQVNQLNLAKLQVLAQQNRFNVNVFADLFNSRDFSLNSLLQLQQLSTMLAIAETGIFDRLELSRLQLGGLNLGLIDNIAALNLGQFINAALKPQITVISKQVKQVKQINNVIIGK</sequence>
<organism evidence="3 4">
    <name type="scientific">Fusarium austroafricanum</name>
    <dbReference type="NCBI Taxonomy" id="2364996"/>
    <lineage>
        <taxon>Eukaryota</taxon>
        <taxon>Fungi</taxon>
        <taxon>Dikarya</taxon>
        <taxon>Ascomycota</taxon>
        <taxon>Pezizomycotina</taxon>
        <taxon>Sordariomycetes</taxon>
        <taxon>Hypocreomycetidae</taxon>
        <taxon>Hypocreales</taxon>
        <taxon>Nectriaceae</taxon>
        <taxon>Fusarium</taxon>
        <taxon>Fusarium concolor species complex</taxon>
    </lineage>
</organism>
<accession>A0A8H4KJ25</accession>
<feature type="compositionally biased region" description="Basic and acidic residues" evidence="1">
    <location>
        <begin position="52"/>
        <end position="66"/>
    </location>
</feature>
<keyword evidence="2" id="KW-0732">Signal</keyword>
<evidence type="ECO:0000256" key="1">
    <source>
        <dbReference type="SAM" id="MobiDB-lite"/>
    </source>
</evidence>
<protein>
    <submittedName>
        <fullName evidence="3">Uncharacterized protein</fullName>
    </submittedName>
</protein>
<dbReference type="Proteomes" id="UP000605986">
    <property type="component" value="Unassembled WGS sequence"/>
</dbReference>
<comment type="caution">
    <text evidence="3">The sequence shown here is derived from an EMBL/GenBank/DDBJ whole genome shotgun (WGS) entry which is preliminary data.</text>
</comment>
<feature type="chain" id="PRO_5034500400" evidence="2">
    <location>
        <begin position="18"/>
        <end position="212"/>
    </location>
</feature>
<reference evidence="3" key="1">
    <citation type="submission" date="2020-01" db="EMBL/GenBank/DDBJ databases">
        <title>Identification and distribution of gene clusters putatively required for synthesis of sphingolipid metabolism inhibitors in phylogenetically diverse species of the filamentous fungus Fusarium.</title>
        <authorList>
            <person name="Kim H.-S."/>
            <person name="Busman M."/>
            <person name="Brown D.W."/>
            <person name="Divon H."/>
            <person name="Uhlig S."/>
            <person name="Proctor R.H."/>
        </authorList>
    </citation>
    <scope>NUCLEOTIDE SEQUENCE</scope>
    <source>
        <strain evidence="3">NRRL 53441</strain>
    </source>
</reference>
<feature type="region of interest" description="Disordered" evidence="1">
    <location>
        <begin position="32"/>
        <end position="77"/>
    </location>
</feature>
<keyword evidence="4" id="KW-1185">Reference proteome</keyword>
<evidence type="ECO:0000313" key="4">
    <source>
        <dbReference type="Proteomes" id="UP000605986"/>
    </source>
</evidence>